<dbReference type="EMBL" id="QBMC01000071">
    <property type="protein sequence ID" value="PZO17113.1"/>
    <property type="molecule type" value="Genomic_DNA"/>
</dbReference>
<evidence type="ECO:0000259" key="1">
    <source>
        <dbReference type="Pfam" id="PF13448"/>
    </source>
</evidence>
<reference evidence="2 3" key="2">
    <citation type="submission" date="2018-06" db="EMBL/GenBank/DDBJ databases">
        <title>Metagenomic assembly of (sub)arctic Cyanobacteria and their associated microbiome from non-axenic cultures.</title>
        <authorList>
            <person name="Baurain D."/>
        </authorList>
    </citation>
    <scope>NUCLEOTIDE SEQUENCE [LARGE SCALE GENOMIC DNA]</scope>
    <source>
        <strain evidence="2">ULC129bin1</strain>
    </source>
</reference>
<comment type="caution">
    <text evidence="2">The sequence shown here is derived from an EMBL/GenBank/DDBJ whole genome shotgun (WGS) entry which is preliminary data.</text>
</comment>
<accession>A0A2W4U803</accession>
<reference evidence="3" key="1">
    <citation type="submission" date="2018-04" db="EMBL/GenBank/DDBJ databases">
        <authorList>
            <person name="Cornet L."/>
        </authorList>
    </citation>
    <scope>NUCLEOTIDE SEQUENCE [LARGE SCALE GENOMIC DNA]</scope>
</reference>
<protein>
    <recommendedName>
        <fullName evidence="1">DUF4114 domain-containing protein</fullName>
    </recommendedName>
</protein>
<name>A0A2W4U803_9CYAN</name>
<evidence type="ECO:0000313" key="3">
    <source>
        <dbReference type="Proteomes" id="UP000249354"/>
    </source>
</evidence>
<evidence type="ECO:0000313" key="2">
    <source>
        <dbReference type="EMBL" id="PZO17113.1"/>
    </source>
</evidence>
<dbReference type="Proteomes" id="UP000249354">
    <property type="component" value="Unassembled WGS sequence"/>
</dbReference>
<feature type="domain" description="DUF4114" evidence="1">
    <location>
        <begin position="126"/>
        <end position="188"/>
    </location>
</feature>
<dbReference type="InterPro" id="IPR025193">
    <property type="entry name" value="DUF4114"/>
</dbReference>
<proteinExistence type="predicted"/>
<organism evidence="2 3">
    <name type="scientific">Leptolyngbya foveolarum</name>
    <dbReference type="NCBI Taxonomy" id="47253"/>
    <lineage>
        <taxon>Bacteria</taxon>
        <taxon>Bacillati</taxon>
        <taxon>Cyanobacteriota</taxon>
        <taxon>Cyanophyceae</taxon>
        <taxon>Leptolyngbyales</taxon>
        <taxon>Leptolyngbyaceae</taxon>
        <taxon>Leptolyngbya group</taxon>
        <taxon>Leptolyngbya</taxon>
    </lineage>
</organism>
<gene>
    <name evidence="2" type="ORF">DCF25_11565</name>
</gene>
<dbReference type="Pfam" id="PF13448">
    <property type="entry name" value="DUF4114"/>
    <property type="match status" value="1"/>
</dbReference>
<sequence length="189" mass="20515">MVPTTSRTGFKTIEARVIDGLGYRVAQADAMSMSLLAPTVGEFIDLRGSKADTLTARVSVYSEAAYDNLVGFYRTNEGGDVLDAQGRVVAAVGTEAYRRAVVDHRLNATVASTGTYDLVFEGRSLLGTFLISNGSFDSFDLDRLYVSGIGNNADRSEHIRKIGENVFAFEDMVGGGDRDFNDMIVSIRF</sequence>
<dbReference type="AlphaFoldDB" id="A0A2W4U803"/>